<dbReference type="EMBL" id="JAPEUX010000005">
    <property type="protein sequence ID" value="KAJ4352261.1"/>
    <property type="molecule type" value="Genomic_DNA"/>
</dbReference>
<evidence type="ECO:0000313" key="2">
    <source>
        <dbReference type="EMBL" id="KAJ4352261.1"/>
    </source>
</evidence>
<evidence type="ECO:0000256" key="1">
    <source>
        <dbReference type="SAM" id="MobiDB-lite"/>
    </source>
</evidence>
<dbReference type="AlphaFoldDB" id="A0A9W8XKF5"/>
<organism evidence="2 3">
    <name type="scientific">Didymosphaeria variabile</name>
    <dbReference type="NCBI Taxonomy" id="1932322"/>
    <lineage>
        <taxon>Eukaryota</taxon>
        <taxon>Fungi</taxon>
        <taxon>Dikarya</taxon>
        <taxon>Ascomycota</taxon>
        <taxon>Pezizomycotina</taxon>
        <taxon>Dothideomycetes</taxon>
        <taxon>Pleosporomycetidae</taxon>
        <taxon>Pleosporales</taxon>
        <taxon>Massarineae</taxon>
        <taxon>Didymosphaeriaceae</taxon>
        <taxon>Didymosphaeria</taxon>
    </lineage>
</organism>
<accession>A0A9W8XKF5</accession>
<feature type="region of interest" description="Disordered" evidence="1">
    <location>
        <begin position="282"/>
        <end position="317"/>
    </location>
</feature>
<protein>
    <recommendedName>
        <fullName evidence="4">FHA domain-containing protein</fullName>
    </recommendedName>
</protein>
<dbReference type="GeneID" id="80911138"/>
<comment type="caution">
    <text evidence="2">The sequence shown here is derived from an EMBL/GenBank/DDBJ whole genome shotgun (WGS) entry which is preliminary data.</text>
</comment>
<feature type="region of interest" description="Disordered" evidence="1">
    <location>
        <begin position="501"/>
        <end position="598"/>
    </location>
</feature>
<dbReference type="RefSeq" id="XP_056070617.1">
    <property type="nucleotide sequence ID" value="XM_056216370.1"/>
</dbReference>
<dbReference type="Proteomes" id="UP001140513">
    <property type="component" value="Unassembled WGS sequence"/>
</dbReference>
<sequence length="598" mass="65631">MTSVIAAVVPISQYAIEATKRPNNARWAMAIPEMPLALADAILKEHPTGINYNVIVYDVAHVHKVARKSMHFGKKRTNAVQLLGADVDPHHFELAFDTGKRTLSLINNSAQNLTTADVCSGKVHLVPGSSTTLRENTMLEFGSYKFCVYLNDPHVAGLSGRAHDGIEDEMATAPTTLRTLAQDKPTPTRDNSTLIQDNSAFQNKATPVQDNSTPILYKRGPDRYKDVSTDGEPVPIHKNPMLVSQKPVPVCRSGIPTLAQAAERSTVGEAVSLGVGARGGLKRARADMDGGEAGDENGRPTKRARFEDDKGEEDSPYKQFSGLRLLGHYITFKSFISSSSKALSMNEELQKGVEVCNTSNAVDKKEPHRSQELREASDMIKREEPHEDTRWSKTEKAIQRQEESNGHRFDKNKGTEEAGTVIPKVQHTQTKDTEKHSVVEVIPVQTGAALENVGSMAATVTRPIPPPYISKGPPPLPGYEAFRKSSYGERILADRANILKRSMQEDEGRVGSEDEGEVGARGNVEAELPTMRRPISPPELRRPRSAKATPIRAEMPNLDEDGGATNPEQASSPSTPPAPKKRRRLPWQVTGKDVRKKY</sequence>
<feature type="compositionally biased region" description="Basic and acidic residues" evidence="1">
    <location>
        <begin position="362"/>
        <end position="416"/>
    </location>
</feature>
<feature type="compositionally biased region" description="Polar residues" evidence="1">
    <location>
        <begin position="188"/>
        <end position="214"/>
    </location>
</feature>
<feature type="region of interest" description="Disordered" evidence="1">
    <location>
        <begin position="181"/>
        <end position="223"/>
    </location>
</feature>
<name>A0A9W8XKF5_9PLEO</name>
<dbReference type="SUPFAM" id="SSF49879">
    <property type="entry name" value="SMAD/FHA domain"/>
    <property type="match status" value="1"/>
</dbReference>
<feature type="compositionally biased region" description="Basic and acidic residues" evidence="1">
    <location>
        <begin position="296"/>
        <end position="316"/>
    </location>
</feature>
<proteinExistence type="predicted"/>
<evidence type="ECO:0000313" key="3">
    <source>
        <dbReference type="Proteomes" id="UP001140513"/>
    </source>
</evidence>
<dbReference type="InterPro" id="IPR008984">
    <property type="entry name" value="SMAD_FHA_dom_sf"/>
</dbReference>
<keyword evidence="3" id="KW-1185">Reference proteome</keyword>
<feature type="compositionally biased region" description="Basic and acidic residues" evidence="1">
    <location>
        <begin position="502"/>
        <end position="512"/>
    </location>
</feature>
<gene>
    <name evidence="2" type="ORF">N0V89_007608</name>
</gene>
<evidence type="ECO:0008006" key="4">
    <source>
        <dbReference type="Google" id="ProtNLM"/>
    </source>
</evidence>
<feature type="region of interest" description="Disordered" evidence="1">
    <location>
        <begin position="361"/>
        <end position="418"/>
    </location>
</feature>
<reference evidence="2" key="1">
    <citation type="submission" date="2022-10" db="EMBL/GenBank/DDBJ databases">
        <title>Tapping the CABI collections for fungal endophytes: first genome assemblies for Collariella, Neodidymelliopsis, Ascochyta clinopodiicola, Didymella pomorum, Didymosphaeria variabile, Neocosmospora piperis and Neocucurbitaria cava.</title>
        <authorList>
            <person name="Hill R."/>
        </authorList>
    </citation>
    <scope>NUCLEOTIDE SEQUENCE</scope>
    <source>
        <strain evidence="2">IMI 356815</strain>
    </source>
</reference>